<organism evidence="2 3">
    <name type="scientific">Aspergillus glaucus CBS 516.65</name>
    <dbReference type="NCBI Taxonomy" id="1160497"/>
    <lineage>
        <taxon>Eukaryota</taxon>
        <taxon>Fungi</taxon>
        <taxon>Dikarya</taxon>
        <taxon>Ascomycota</taxon>
        <taxon>Pezizomycotina</taxon>
        <taxon>Eurotiomycetes</taxon>
        <taxon>Eurotiomycetidae</taxon>
        <taxon>Eurotiales</taxon>
        <taxon>Aspergillaceae</taxon>
        <taxon>Aspergillus</taxon>
        <taxon>Aspergillus subgen. Aspergillus</taxon>
    </lineage>
</organism>
<evidence type="ECO:0000256" key="1">
    <source>
        <dbReference type="SAM" id="MobiDB-lite"/>
    </source>
</evidence>
<dbReference type="AlphaFoldDB" id="A0A1L9VH27"/>
<dbReference type="VEuPathDB" id="FungiDB:ASPGLDRAFT_26819"/>
<dbReference type="RefSeq" id="XP_022399936.1">
    <property type="nucleotide sequence ID" value="XM_022543606.1"/>
</dbReference>
<accession>A0A1L9VH27</accession>
<feature type="compositionally biased region" description="Polar residues" evidence="1">
    <location>
        <begin position="19"/>
        <end position="30"/>
    </location>
</feature>
<proteinExistence type="predicted"/>
<gene>
    <name evidence="2" type="ORF">ASPGLDRAFT_26819</name>
</gene>
<dbReference type="EMBL" id="KV878900">
    <property type="protein sequence ID" value="OJJ83238.1"/>
    <property type="molecule type" value="Genomic_DNA"/>
</dbReference>
<evidence type="ECO:0000313" key="2">
    <source>
        <dbReference type="EMBL" id="OJJ83238.1"/>
    </source>
</evidence>
<evidence type="ECO:0000313" key="3">
    <source>
        <dbReference type="Proteomes" id="UP000184300"/>
    </source>
</evidence>
<reference evidence="3" key="1">
    <citation type="journal article" date="2017" name="Genome Biol.">
        <title>Comparative genomics reveals high biological diversity and specific adaptations in the industrially and medically important fungal genus Aspergillus.</title>
        <authorList>
            <person name="de Vries R.P."/>
            <person name="Riley R."/>
            <person name="Wiebenga A."/>
            <person name="Aguilar-Osorio G."/>
            <person name="Amillis S."/>
            <person name="Uchima C.A."/>
            <person name="Anderluh G."/>
            <person name="Asadollahi M."/>
            <person name="Askin M."/>
            <person name="Barry K."/>
            <person name="Battaglia E."/>
            <person name="Bayram O."/>
            <person name="Benocci T."/>
            <person name="Braus-Stromeyer S.A."/>
            <person name="Caldana C."/>
            <person name="Canovas D."/>
            <person name="Cerqueira G.C."/>
            <person name="Chen F."/>
            <person name="Chen W."/>
            <person name="Choi C."/>
            <person name="Clum A."/>
            <person name="Dos Santos R.A."/>
            <person name="Damasio A.R."/>
            <person name="Diallinas G."/>
            <person name="Emri T."/>
            <person name="Fekete E."/>
            <person name="Flipphi M."/>
            <person name="Freyberg S."/>
            <person name="Gallo A."/>
            <person name="Gournas C."/>
            <person name="Habgood R."/>
            <person name="Hainaut M."/>
            <person name="Harispe M.L."/>
            <person name="Henrissat B."/>
            <person name="Hilden K.S."/>
            <person name="Hope R."/>
            <person name="Hossain A."/>
            <person name="Karabika E."/>
            <person name="Karaffa L."/>
            <person name="Karanyi Z."/>
            <person name="Krasevec N."/>
            <person name="Kuo A."/>
            <person name="Kusch H."/>
            <person name="LaButti K."/>
            <person name="Lagendijk E.L."/>
            <person name="Lapidus A."/>
            <person name="Levasseur A."/>
            <person name="Lindquist E."/>
            <person name="Lipzen A."/>
            <person name="Logrieco A.F."/>
            <person name="MacCabe A."/>
            <person name="Maekelae M.R."/>
            <person name="Malavazi I."/>
            <person name="Melin P."/>
            <person name="Meyer V."/>
            <person name="Mielnichuk N."/>
            <person name="Miskei M."/>
            <person name="Molnar A.P."/>
            <person name="Mule G."/>
            <person name="Ngan C.Y."/>
            <person name="Orejas M."/>
            <person name="Orosz E."/>
            <person name="Ouedraogo J.P."/>
            <person name="Overkamp K.M."/>
            <person name="Park H.-S."/>
            <person name="Perrone G."/>
            <person name="Piumi F."/>
            <person name="Punt P.J."/>
            <person name="Ram A.F."/>
            <person name="Ramon A."/>
            <person name="Rauscher S."/>
            <person name="Record E."/>
            <person name="Riano-Pachon D.M."/>
            <person name="Robert V."/>
            <person name="Roehrig J."/>
            <person name="Ruller R."/>
            <person name="Salamov A."/>
            <person name="Salih N.S."/>
            <person name="Samson R.A."/>
            <person name="Sandor E."/>
            <person name="Sanguinetti M."/>
            <person name="Schuetze T."/>
            <person name="Sepcic K."/>
            <person name="Shelest E."/>
            <person name="Sherlock G."/>
            <person name="Sophianopoulou V."/>
            <person name="Squina F.M."/>
            <person name="Sun H."/>
            <person name="Susca A."/>
            <person name="Todd R.B."/>
            <person name="Tsang A."/>
            <person name="Unkles S.E."/>
            <person name="van de Wiele N."/>
            <person name="van Rossen-Uffink D."/>
            <person name="Oliveira J.V."/>
            <person name="Vesth T.C."/>
            <person name="Visser J."/>
            <person name="Yu J.-H."/>
            <person name="Zhou M."/>
            <person name="Andersen M.R."/>
            <person name="Archer D.B."/>
            <person name="Baker S.E."/>
            <person name="Benoit I."/>
            <person name="Brakhage A.A."/>
            <person name="Braus G.H."/>
            <person name="Fischer R."/>
            <person name="Frisvad J.C."/>
            <person name="Goldman G.H."/>
            <person name="Houbraken J."/>
            <person name="Oakley B."/>
            <person name="Pocsi I."/>
            <person name="Scazzocchio C."/>
            <person name="Seiboth B."/>
            <person name="vanKuyk P.A."/>
            <person name="Wortman J."/>
            <person name="Dyer P.S."/>
            <person name="Grigoriev I.V."/>
        </authorList>
    </citation>
    <scope>NUCLEOTIDE SEQUENCE [LARGE SCALE GENOMIC DNA]</scope>
    <source>
        <strain evidence="3">CBS 516.65</strain>
    </source>
</reference>
<dbReference type="Proteomes" id="UP000184300">
    <property type="component" value="Unassembled WGS sequence"/>
</dbReference>
<dbReference type="GeneID" id="34459867"/>
<sequence>MSLQPSIPDQLQKLANDPNLGNVSEDSIFQDTPLEQLPVPTPQKEKDSPTSPPSSDSDGTEHDKNSQMESWPRSGDTKTRSANFLLKAKTSLRQSWYHQPRLATEATTHITMQLSPQNGKLKDAETNRFYNLQTRTKMVQSVPTIRPGNQVQQALNSCLLDFLNAITAYCLVFSSPAYPSFYHDCAQTQLGDSPVARWQS</sequence>
<feature type="region of interest" description="Disordered" evidence="1">
    <location>
        <begin position="1"/>
        <end position="79"/>
    </location>
</feature>
<name>A0A1L9VH27_ASPGL</name>
<protein>
    <submittedName>
        <fullName evidence="2">Uncharacterized protein</fullName>
    </submittedName>
</protein>
<keyword evidence="3" id="KW-1185">Reference proteome</keyword>